<keyword evidence="9 11" id="KW-0472">Membrane</keyword>
<evidence type="ECO:0000256" key="8">
    <source>
        <dbReference type="ARBA" id="ARBA00023098"/>
    </source>
</evidence>
<evidence type="ECO:0000256" key="10">
    <source>
        <dbReference type="ARBA" id="ARBA00023315"/>
    </source>
</evidence>
<comment type="subcellular location">
    <subcellularLocation>
        <location evidence="1 11">Endoplasmic reticulum membrane</location>
        <topology evidence="1 11">Multi-pass membrane protein</topology>
    </subcellularLocation>
</comment>
<dbReference type="PANTHER" id="PTHR12317">
    <property type="entry name" value="DIACYLGLYCEROL O-ACYLTRANSFERASE"/>
    <property type="match status" value="1"/>
</dbReference>
<evidence type="ECO:0000256" key="2">
    <source>
        <dbReference type="ARBA" id="ARBA00005420"/>
    </source>
</evidence>
<comment type="similarity">
    <text evidence="2 11">Belongs to the diacylglycerol acyltransferase family.</text>
</comment>
<evidence type="ECO:0000256" key="7">
    <source>
        <dbReference type="ARBA" id="ARBA00022989"/>
    </source>
</evidence>
<dbReference type="Pfam" id="PF03982">
    <property type="entry name" value="DAGAT"/>
    <property type="match status" value="1"/>
</dbReference>
<keyword evidence="3" id="KW-0444">Lipid biosynthesis</keyword>
<dbReference type="EC" id="2.3.1.-" evidence="11"/>
<feature type="transmembrane region" description="Helical" evidence="11">
    <location>
        <begin position="39"/>
        <end position="56"/>
    </location>
</feature>
<dbReference type="EMBL" id="GEFM01003357">
    <property type="protein sequence ID" value="JAP72439.1"/>
    <property type="molecule type" value="mRNA"/>
</dbReference>
<feature type="non-terminal residue" evidence="12">
    <location>
        <position position="1"/>
    </location>
</feature>
<evidence type="ECO:0000256" key="9">
    <source>
        <dbReference type="ARBA" id="ARBA00023136"/>
    </source>
</evidence>
<proteinExistence type="evidence at transcript level"/>
<evidence type="ECO:0000256" key="6">
    <source>
        <dbReference type="ARBA" id="ARBA00022824"/>
    </source>
</evidence>
<keyword evidence="10 12" id="KW-0012">Acyltransferase</keyword>
<keyword evidence="4 11" id="KW-0808">Transferase</keyword>
<keyword evidence="7 11" id="KW-1133">Transmembrane helix</keyword>
<accession>A0A131XZJ9</accession>
<feature type="transmembrane region" description="Helical" evidence="11">
    <location>
        <begin position="62"/>
        <end position="82"/>
    </location>
</feature>
<dbReference type="CDD" id="cd07987">
    <property type="entry name" value="LPLAT_MGAT-like"/>
    <property type="match status" value="1"/>
</dbReference>
<sequence length="356" mass="40159">QPQQLNNGASHTPSASSAMKVLGVEFAPLNIPLKRRMQTLAVVLGAGLFFFGVFWGTGLFVYLLFFTPLYYLPLLYAVWMVYDSKTPKRGGRPIAWVRRWFVWNYARDYYPVSLVKTGELDPGRNYIFGYHPHGIVCVGAFINFATESTGFDKLYPGIKTLLLTLNMNFYIPFSRELALFYGLISADRDSLRWMLTKQGGGNAAIIAVGGAQEALDAHKGMYVLTLRNRKGFVRCALQCGADLVPVFSFGENDIFYQVKNPPGSRLRWFQERMKAMTGLSPVIFYGRGIMQYSFGYVPFRKKVVVVVGRPIGLPKIENPTAEDVSFWHEKYITALTELFEEHKAKCGDKDASLTVL</sequence>
<dbReference type="InterPro" id="IPR007130">
    <property type="entry name" value="DAGAT"/>
</dbReference>
<keyword evidence="8" id="KW-0443">Lipid metabolism</keyword>
<evidence type="ECO:0000256" key="4">
    <source>
        <dbReference type="ARBA" id="ARBA00022679"/>
    </source>
</evidence>
<organism evidence="12">
    <name type="scientific">Ixodes ricinus</name>
    <name type="common">Common tick</name>
    <name type="synonym">Acarus ricinus</name>
    <dbReference type="NCBI Taxonomy" id="34613"/>
    <lineage>
        <taxon>Eukaryota</taxon>
        <taxon>Metazoa</taxon>
        <taxon>Ecdysozoa</taxon>
        <taxon>Arthropoda</taxon>
        <taxon>Chelicerata</taxon>
        <taxon>Arachnida</taxon>
        <taxon>Acari</taxon>
        <taxon>Parasitiformes</taxon>
        <taxon>Ixodida</taxon>
        <taxon>Ixodoidea</taxon>
        <taxon>Ixodidae</taxon>
        <taxon>Ixodinae</taxon>
        <taxon>Ixodes</taxon>
    </lineage>
</organism>
<dbReference type="GO" id="GO:0008374">
    <property type="term" value="F:O-acyltransferase activity"/>
    <property type="evidence" value="ECO:0007669"/>
    <property type="project" value="InterPro"/>
</dbReference>
<reference evidence="12" key="1">
    <citation type="submission" date="2016-02" db="EMBL/GenBank/DDBJ databases">
        <title>RNAseq analyses of the midgut from blood- or serum-fed Ixodes ricinus ticks.</title>
        <authorList>
            <person name="Perner J."/>
            <person name="Provaznik J."/>
            <person name="Schrenkova J."/>
            <person name="Urbanova V."/>
            <person name="Ribeiro J.M."/>
            <person name="Kopacek P."/>
        </authorList>
    </citation>
    <scope>NUCLEOTIDE SEQUENCE</scope>
    <source>
        <tissue evidence="12">Gut</tissue>
    </source>
</reference>
<dbReference type="PANTHER" id="PTHR12317:SF77">
    <property type="entry name" value="O-ACYLTRANSFERASE, PUTATIVE-RELATED"/>
    <property type="match status" value="1"/>
</dbReference>
<evidence type="ECO:0000256" key="1">
    <source>
        <dbReference type="ARBA" id="ARBA00004477"/>
    </source>
</evidence>
<evidence type="ECO:0000313" key="12">
    <source>
        <dbReference type="EMBL" id="JAP72439.1"/>
    </source>
</evidence>
<dbReference type="AlphaFoldDB" id="A0A131XZJ9"/>
<dbReference type="GO" id="GO:0006629">
    <property type="term" value="P:lipid metabolic process"/>
    <property type="evidence" value="ECO:0007669"/>
    <property type="project" value="UniProtKB-KW"/>
</dbReference>
<dbReference type="GO" id="GO:0005789">
    <property type="term" value="C:endoplasmic reticulum membrane"/>
    <property type="evidence" value="ECO:0007669"/>
    <property type="project" value="UniProtKB-SubCell"/>
</dbReference>
<name>A0A131XZJ9_IXORI</name>
<protein>
    <recommendedName>
        <fullName evidence="11">Acyltransferase</fullName>
        <ecNumber evidence="11">2.3.1.-</ecNumber>
    </recommendedName>
</protein>
<evidence type="ECO:0000256" key="3">
    <source>
        <dbReference type="ARBA" id="ARBA00022516"/>
    </source>
</evidence>
<keyword evidence="6 11" id="KW-0256">Endoplasmic reticulum</keyword>
<evidence type="ECO:0000256" key="5">
    <source>
        <dbReference type="ARBA" id="ARBA00022692"/>
    </source>
</evidence>
<evidence type="ECO:0000256" key="11">
    <source>
        <dbReference type="RuleBase" id="RU367023"/>
    </source>
</evidence>
<keyword evidence="5 11" id="KW-0812">Transmembrane</keyword>